<proteinExistence type="predicted"/>
<evidence type="ECO:0000256" key="2">
    <source>
        <dbReference type="SAM" id="Phobius"/>
    </source>
</evidence>
<keyword evidence="2" id="KW-1133">Transmembrane helix</keyword>
<dbReference type="EMBL" id="KL197712">
    <property type="protein sequence ID" value="KDQ61709.1"/>
    <property type="molecule type" value="Genomic_DNA"/>
</dbReference>
<keyword evidence="2" id="KW-0812">Transmembrane</keyword>
<evidence type="ECO:0000256" key="1">
    <source>
        <dbReference type="SAM" id="Coils"/>
    </source>
</evidence>
<protein>
    <submittedName>
        <fullName evidence="3">Uncharacterized protein</fullName>
    </submittedName>
</protein>
<keyword evidence="4" id="KW-1185">Reference proteome</keyword>
<gene>
    <name evidence="3" type="ORF">JAAARDRAFT_55041</name>
</gene>
<dbReference type="AlphaFoldDB" id="A0A067Q3Z5"/>
<feature type="transmembrane region" description="Helical" evidence="2">
    <location>
        <begin position="149"/>
        <end position="170"/>
    </location>
</feature>
<dbReference type="Proteomes" id="UP000027265">
    <property type="component" value="Unassembled WGS sequence"/>
</dbReference>
<keyword evidence="1" id="KW-0175">Coiled coil</keyword>
<evidence type="ECO:0000313" key="3">
    <source>
        <dbReference type="EMBL" id="KDQ61709.1"/>
    </source>
</evidence>
<dbReference type="OrthoDB" id="2788977at2759"/>
<dbReference type="InParanoid" id="A0A067Q3Z5"/>
<name>A0A067Q3Z5_9AGAM</name>
<reference evidence="4" key="1">
    <citation type="journal article" date="2014" name="Proc. Natl. Acad. Sci. U.S.A.">
        <title>Extensive sampling of basidiomycete genomes demonstrates inadequacy of the white-rot/brown-rot paradigm for wood decay fungi.</title>
        <authorList>
            <person name="Riley R."/>
            <person name="Salamov A.A."/>
            <person name="Brown D.W."/>
            <person name="Nagy L.G."/>
            <person name="Floudas D."/>
            <person name="Held B.W."/>
            <person name="Levasseur A."/>
            <person name="Lombard V."/>
            <person name="Morin E."/>
            <person name="Otillar R."/>
            <person name="Lindquist E.A."/>
            <person name="Sun H."/>
            <person name="LaButti K.M."/>
            <person name="Schmutz J."/>
            <person name="Jabbour D."/>
            <person name="Luo H."/>
            <person name="Baker S.E."/>
            <person name="Pisabarro A.G."/>
            <person name="Walton J.D."/>
            <person name="Blanchette R.A."/>
            <person name="Henrissat B."/>
            <person name="Martin F."/>
            <person name="Cullen D."/>
            <person name="Hibbett D.S."/>
            <person name="Grigoriev I.V."/>
        </authorList>
    </citation>
    <scope>NUCLEOTIDE SEQUENCE [LARGE SCALE GENOMIC DNA]</scope>
    <source>
        <strain evidence="4">MUCL 33604</strain>
    </source>
</reference>
<sequence length="185" mass="21215">MSTTSFNSAFESSSRRASEYEYQIKELEAKLAEHLSNFRAIDGSLQEALTSLKRNSRRADKALDHHVPHIYRELEDSRDVLSELVERLPIIRTQVGDVRRVYDSGRQKALSLVSDLEWLNTDFQTRFRTILFSPSSAPVSWRYKVLCRLAFLAVLVTVVWASVVAIGGAYRAHRERLVWGARIMS</sequence>
<keyword evidence="2" id="KW-0472">Membrane</keyword>
<organism evidence="3 4">
    <name type="scientific">Jaapia argillacea MUCL 33604</name>
    <dbReference type="NCBI Taxonomy" id="933084"/>
    <lineage>
        <taxon>Eukaryota</taxon>
        <taxon>Fungi</taxon>
        <taxon>Dikarya</taxon>
        <taxon>Basidiomycota</taxon>
        <taxon>Agaricomycotina</taxon>
        <taxon>Agaricomycetes</taxon>
        <taxon>Agaricomycetidae</taxon>
        <taxon>Jaapiales</taxon>
        <taxon>Jaapiaceae</taxon>
        <taxon>Jaapia</taxon>
    </lineage>
</organism>
<dbReference type="HOGENOM" id="CLU_103845_0_0_1"/>
<feature type="coiled-coil region" evidence="1">
    <location>
        <begin position="10"/>
        <end position="37"/>
    </location>
</feature>
<accession>A0A067Q3Z5</accession>
<evidence type="ECO:0000313" key="4">
    <source>
        <dbReference type="Proteomes" id="UP000027265"/>
    </source>
</evidence>